<dbReference type="PANTHER" id="PTHR35140:SF1">
    <property type="entry name" value="MITOTIC CHECK POINT PROTEIN BFA1"/>
    <property type="match status" value="1"/>
</dbReference>
<sequence>KRRPRKKPTLIKNLNAANLKQPRVVGAMKYNPESQTWEGNDEALLAFDRVIGTAPAVRPALIKNVGGGKAALQVGQMVFDPVSMCWIGNDDEKDIFAEMEDLVADSPSAEAQDSLNSAFELLANERETLYVSEAAHKLFIGRWCPSILNDGRHSGSSAAAAGLGSGSGLARDTSRGHLYDIRSL</sequence>
<name>A0A4P9X3Z5_9FUNG</name>
<dbReference type="GO" id="GO:0001100">
    <property type="term" value="P:negative regulation of exit from mitosis"/>
    <property type="evidence" value="ECO:0007669"/>
    <property type="project" value="InterPro"/>
</dbReference>
<dbReference type="EMBL" id="ML014257">
    <property type="protein sequence ID" value="RKO99775.1"/>
    <property type="molecule type" value="Genomic_DNA"/>
</dbReference>
<dbReference type="InterPro" id="IPR034586">
    <property type="entry name" value="Bfa1/Byr4"/>
</dbReference>
<protein>
    <submittedName>
        <fullName evidence="1">Uncharacterized protein</fullName>
    </submittedName>
</protein>
<dbReference type="GO" id="GO:0044732">
    <property type="term" value="C:mitotic spindle pole body"/>
    <property type="evidence" value="ECO:0007669"/>
    <property type="project" value="TreeGrafter"/>
</dbReference>
<keyword evidence="2" id="KW-1185">Reference proteome</keyword>
<reference evidence="2" key="1">
    <citation type="journal article" date="2018" name="Nat. Microbiol.">
        <title>Leveraging single-cell genomics to expand the fungal tree of life.</title>
        <authorList>
            <person name="Ahrendt S.R."/>
            <person name="Quandt C.A."/>
            <person name="Ciobanu D."/>
            <person name="Clum A."/>
            <person name="Salamov A."/>
            <person name="Andreopoulos B."/>
            <person name="Cheng J.F."/>
            <person name="Woyke T."/>
            <person name="Pelin A."/>
            <person name="Henrissat B."/>
            <person name="Reynolds N.K."/>
            <person name="Benny G.L."/>
            <person name="Smith M.E."/>
            <person name="James T.Y."/>
            <person name="Grigoriev I.V."/>
        </authorList>
    </citation>
    <scope>NUCLEOTIDE SEQUENCE [LARGE SCALE GENOMIC DNA]</scope>
    <source>
        <strain evidence="2">ATCC 52028</strain>
    </source>
</reference>
<organism evidence="1 2">
    <name type="scientific">Caulochytrium protostelioides</name>
    <dbReference type="NCBI Taxonomy" id="1555241"/>
    <lineage>
        <taxon>Eukaryota</taxon>
        <taxon>Fungi</taxon>
        <taxon>Fungi incertae sedis</taxon>
        <taxon>Chytridiomycota</taxon>
        <taxon>Chytridiomycota incertae sedis</taxon>
        <taxon>Chytridiomycetes</taxon>
        <taxon>Caulochytriales</taxon>
        <taxon>Caulochytriaceae</taxon>
        <taxon>Caulochytrium</taxon>
    </lineage>
</organism>
<feature type="non-terminal residue" evidence="1">
    <location>
        <position position="184"/>
    </location>
</feature>
<gene>
    <name evidence="1" type="ORF">CXG81DRAFT_1355</name>
</gene>
<dbReference type="GO" id="GO:1990334">
    <property type="term" value="C:Bfa1-Bub2 complex"/>
    <property type="evidence" value="ECO:0007669"/>
    <property type="project" value="InterPro"/>
</dbReference>
<evidence type="ECO:0000313" key="2">
    <source>
        <dbReference type="Proteomes" id="UP000274922"/>
    </source>
</evidence>
<evidence type="ECO:0000313" key="1">
    <source>
        <dbReference type="EMBL" id="RKO99775.1"/>
    </source>
</evidence>
<dbReference type="OrthoDB" id="19159at2759"/>
<dbReference type="STRING" id="1555241.A0A4P9X3Z5"/>
<proteinExistence type="predicted"/>
<accession>A0A4P9X3Z5</accession>
<dbReference type="PANTHER" id="PTHR35140">
    <property type="entry name" value="MITOTIC CHECK POINT PROTEIN BFA1"/>
    <property type="match status" value="1"/>
</dbReference>
<dbReference type="GO" id="GO:0005096">
    <property type="term" value="F:GTPase activator activity"/>
    <property type="evidence" value="ECO:0007669"/>
    <property type="project" value="InterPro"/>
</dbReference>
<feature type="non-terminal residue" evidence="1">
    <location>
        <position position="1"/>
    </location>
</feature>
<dbReference type="Proteomes" id="UP000274922">
    <property type="component" value="Unassembled WGS sequence"/>
</dbReference>
<dbReference type="AlphaFoldDB" id="A0A4P9X3Z5"/>